<evidence type="ECO:0000256" key="1">
    <source>
        <dbReference type="PROSITE-ProRule" id="PRU00221"/>
    </source>
</evidence>
<dbReference type="InterPro" id="IPR001680">
    <property type="entry name" value="WD40_rpt"/>
</dbReference>
<evidence type="ECO:0000256" key="2">
    <source>
        <dbReference type="SAM" id="MobiDB-lite"/>
    </source>
</evidence>
<feature type="compositionally biased region" description="Basic and acidic residues" evidence="2">
    <location>
        <begin position="30"/>
        <end position="48"/>
    </location>
</feature>
<feature type="repeat" description="WD" evidence="1">
    <location>
        <begin position="568"/>
        <end position="601"/>
    </location>
</feature>
<reference evidence="4 5" key="1">
    <citation type="submission" date="2025-05" db="UniProtKB">
        <authorList>
            <consortium name="RefSeq"/>
        </authorList>
    </citation>
    <scope>IDENTIFICATION</scope>
</reference>
<feature type="repeat" description="WD" evidence="1">
    <location>
        <begin position="539"/>
        <end position="567"/>
    </location>
</feature>
<dbReference type="InterPro" id="IPR036322">
    <property type="entry name" value="WD40_repeat_dom_sf"/>
</dbReference>
<keyword evidence="3" id="KW-1185">Reference proteome</keyword>
<dbReference type="PANTHER" id="PTHR44566:SF1">
    <property type="entry name" value="WD REPEAT-CONTAINING PROTEIN 25"/>
    <property type="match status" value="1"/>
</dbReference>
<feature type="region of interest" description="Disordered" evidence="2">
    <location>
        <begin position="140"/>
        <end position="162"/>
    </location>
</feature>
<dbReference type="RefSeq" id="XP_057399260.1">
    <property type="nucleotide sequence ID" value="XM_057543277.1"/>
</dbReference>
<evidence type="ECO:0000313" key="6">
    <source>
        <dbReference type="RefSeq" id="XP_057399260.1"/>
    </source>
</evidence>
<evidence type="ECO:0000313" key="4">
    <source>
        <dbReference type="RefSeq" id="XP_057399257.1"/>
    </source>
</evidence>
<dbReference type="RefSeq" id="XP_057399257.1">
    <property type="nucleotide sequence ID" value="XM_057543274.1"/>
</dbReference>
<name>A0ABM3TAY0_BALAC</name>
<dbReference type="Pfam" id="PF00400">
    <property type="entry name" value="WD40"/>
    <property type="match status" value="4"/>
</dbReference>
<dbReference type="PROSITE" id="PS50294">
    <property type="entry name" value="WD_REPEATS_REGION"/>
    <property type="match status" value="2"/>
</dbReference>
<protein>
    <submittedName>
        <fullName evidence="4 5">WD repeat-containing protein 25 isoform X1</fullName>
    </submittedName>
</protein>
<feature type="repeat" description="WD" evidence="1">
    <location>
        <begin position="237"/>
        <end position="272"/>
    </location>
</feature>
<evidence type="ECO:0000313" key="3">
    <source>
        <dbReference type="Proteomes" id="UP001652580"/>
    </source>
</evidence>
<dbReference type="RefSeq" id="XP_057399258.1">
    <property type="nucleotide sequence ID" value="XM_057543275.1"/>
</dbReference>
<dbReference type="Gene3D" id="2.130.10.10">
    <property type="entry name" value="YVTN repeat-like/Quinoprotein amine dehydrogenase"/>
    <property type="match status" value="2"/>
</dbReference>
<dbReference type="SUPFAM" id="SSF50978">
    <property type="entry name" value="WD40 repeat-like"/>
    <property type="match status" value="1"/>
</dbReference>
<keyword evidence="1" id="KW-0853">WD repeat</keyword>
<dbReference type="PROSITE" id="PS50082">
    <property type="entry name" value="WD_REPEATS_2"/>
    <property type="match status" value="3"/>
</dbReference>
<dbReference type="Proteomes" id="UP001652580">
    <property type="component" value="Chromosome 3"/>
</dbReference>
<accession>A0ABM3TAY0</accession>
<proteinExistence type="predicted"/>
<gene>
    <name evidence="4 5 6" type="primary">WDR25</name>
</gene>
<evidence type="ECO:0000313" key="5">
    <source>
        <dbReference type="RefSeq" id="XP_057399258.1"/>
    </source>
</evidence>
<sequence length="601" mass="65871">MASLVAYDDSDSEAETEPAGSFNPAGQMKDASDAVRPPGRDFASEVLDAKDGGALPAKHGSCEDAAGCRLPLARLWSSDSGSCPNQRLQWPRTEPEVTFPTSQPVRPSLWTSHAPAGHVPLAAACLKQVKLSWGTSGSPEPSFCARTGSEAPGENGSSLPRQRCAHGVVPYTPKRLRRWQALSTETGKSKDMEPPGPCARRAPAPLCVAPEVSEFIQPYLDSQYQETEIPRKVLFRMRGHRGPVNNVQWCPVSSRSHVLLSTSMDKTFKVWNAVDSGSCLQTYCLHSEAVRAALWSPCGQRVLSGGFDFALHLTDLETGTQLFSGQSDFRITTLKFHPRDHNVFVCGGFSSEMKAWDIRTSKAFLGQCVSRVRVGIQVPPLERGSGAHGCHSPAHRQPFPMGSWGCVPTAREETLLSAQATSTDVVRSYKATIQQTLDILFLREGSEFLSSTDASSRDSADRTIIAWDFRSSAKISNQIFHERYTCPSLTLHPREPVFLAQTNGNYLALFSAVWPYRMSRRRRYEGHKVEGYSVGCECSPDGDLLLTGSADGRVLVYSFRTASRARTLHGHTQACVGTTFHPVLPSVLATCSWEGDVKIWH</sequence>
<dbReference type="PANTHER" id="PTHR44566">
    <property type="entry name" value="TRANSDUCIN/WD40 REPEAT-LIKE SUPERFAMILY PROTEIN"/>
    <property type="match status" value="1"/>
</dbReference>
<feature type="region of interest" description="Disordered" evidence="2">
    <location>
        <begin position="1"/>
        <end position="48"/>
    </location>
</feature>
<organism evidence="3 6">
    <name type="scientific">Balaenoptera acutorostrata</name>
    <name type="common">Common minke whale</name>
    <name type="synonym">Balaena rostrata</name>
    <dbReference type="NCBI Taxonomy" id="9767"/>
    <lineage>
        <taxon>Eukaryota</taxon>
        <taxon>Metazoa</taxon>
        <taxon>Chordata</taxon>
        <taxon>Craniata</taxon>
        <taxon>Vertebrata</taxon>
        <taxon>Euteleostomi</taxon>
        <taxon>Mammalia</taxon>
        <taxon>Eutheria</taxon>
        <taxon>Laurasiatheria</taxon>
        <taxon>Artiodactyla</taxon>
        <taxon>Whippomorpha</taxon>
        <taxon>Cetacea</taxon>
        <taxon>Mysticeti</taxon>
        <taxon>Balaenopteridae</taxon>
        <taxon>Balaenoptera</taxon>
    </lineage>
</organism>
<dbReference type="GeneID" id="103011157"/>
<dbReference type="InterPro" id="IPR015943">
    <property type="entry name" value="WD40/YVTN_repeat-like_dom_sf"/>
</dbReference>
<dbReference type="InterPro" id="IPR053053">
    <property type="entry name" value="WD_repeat_protein"/>
</dbReference>
<dbReference type="SMART" id="SM00320">
    <property type="entry name" value="WD40"/>
    <property type="match status" value="5"/>
</dbReference>